<feature type="compositionally biased region" description="Basic residues" evidence="1">
    <location>
        <begin position="364"/>
        <end position="373"/>
    </location>
</feature>
<feature type="compositionally biased region" description="Polar residues" evidence="1">
    <location>
        <begin position="306"/>
        <end position="315"/>
    </location>
</feature>
<protein>
    <submittedName>
        <fullName evidence="3">Uncharacterized protein</fullName>
    </submittedName>
</protein>
<dbReference type="AlphaFoldDB" id="A0A2T7PVZ1"/>
<evidence type="ECO:0000256" key="2">
    <source>
        <dbReference type="SAM" id="Phobius"/>
    </source>
</evidence>
<name>A0A2T7PVZ1_POMCA</name>
<keyword evidence="2" id="KW-1133">Transmembrane helix</keyword>
<feature type="compositionally biased region" description="Basic residues" evidence="1">
    <location>
        <begin position="275"/>
        <end position="284"/>
    </location>
</feature>
<reference evidence="3 4" key="1">
    <citation type="submission" date="2018-04" db="EMBL/GenBank/DDBJ databases">
        <title>The genome of golden apple snail Pomacea canaliculata provides insight into stress tolerance and invasive adaptation.</title>
        <authorList>
            <person name="Liu C."/>
            <person name="Liu B."/>
            <person name="Ren Y."/>
            <person name="Zhang Y."/>
            <person name="Wang H."/>
            <person name="Li S."/>
            <person name="Jiang F."/>
            <person name="Yin L."/>
            <person name="Zhang G."/>
            <person name="Qian W."/>
            <person name="Fan W."/>
        </authorList>
    </citation>
    <scope>NUCLEOTIDE SEQUENCE [LARGE SCALE GENOMIC DNA]</scope>
    <source>
        <strain evidence="3">SZHN2017</strain>
        <tissue evidence="3">Muscle</tissue>
    </source>
</reference>
<feature type="region of interest" description="Disordered" evidence="1">
    <location>
        <begin position="354"/>
        <end position="399"/>
    </location>
</feature>
<feature type="compositionally biased region" description="Polar residues" evidence="1">
    <location>
        <begin position="285"/>
        <end position="297"/>
    </location>
</feature>
<feature type="compositionally biased region" description="Basic and acidic residues" evidence="1">
    <location>
        <begin position="374"/>
        <end position="383"/>
    </location>
</feature>
<dbReference type="EMBL" id="PZQS01000001">
    <property type="protein sequence ID" value="PVD37596.1"/>
    <property type="molecule type" value="Genomic_DNA"/>
</dbReference>
<sequence length="435" mass="48255">MDGKMILAYKTENLFHHVHFLANLTYDPVLIWKVELSSKPAPPAPSDPGLRNWTVQEAVLIHLDAGRYEFFLTVEPVNEFYPEFLGDPFVLYIPENTSVDTTVITLKNNATDRDVVVRDAGDIFSFTMVVSQPNSIRFPAGSSASVVFNVSARSLLLKIPDNSVPLNTTPTPEKPTNGDKEENTVIIIVIVLAVVVAVVLVALVVLTVLVRKFSKKAIHPKEKQPQDTGSEGSQDVLTKQGDINSTDSGQMFASTAALHMISNGSVAPEQSKLLRGGRKWRRRGSTSSPRSENSGGDDNTADDRTSSTSRLYDSGTISSVGFQNESLYDTPTFANGFAQTGELDDERYVPFPAIHLPGQNQDKKSHRRSRKQKKLEQAQRIKEEEFDGTKSYPMDADPTFFTEAKKTKVKLSTRRKPNTGLDPKFWLTVDNDFMD</sequence>
<comment type="caution">
    <text evidence="3">The sequence shown here is derived from an EMBL/GenBank/DDBJ whole genome shotgun (WGS) entry which is preliminary data.</text>
</comment>
<keyword evidence="2" id="KW-0812">Transmembrane</keyword>
<feature type="region of interest" description="Disordered" evidence="1">
    <location>
        <begin position="267"/>
        <end position="315"/>
    </location>
</feature>
<evidence type="ECO:0000313" key="4">
    <source>
        <dbReference type="Proteomes" id="UP000245119"/>
    </source>
</evidence>
<evidence type="ECO:0000313" key="3">
    <source>
        <dbReference type="EMBL" id="PVD37596.1"/>
    </source>
</evidence>
<gene>
    <name evidence="3" type="ORF">C0Q70_00192</name>
</gene>
<feature type="transmembrane region" description="Helical" evidence="2">
    <location>
        <begin position="185"/>
        <end position="210"/>
    </location>
</feature>
<keyword evidence="4" id="KW-1185">Reference proteome</keyword>
<feature type="region of interest" description="Disordered" evidence="1">
    <location>
        <begin position="218"/>
        <end position="245"/>
    </location>
</feature>
<evidence type="ECO:0000256" key="1">
    <source>
        <dbReference type="SAM" id="MobiDB-lite"/>
    </source>
</evidence>
<dbReference type="OrthoDB" id="6162412at2759"/>
<feature type="compositionally biased region" description="Polar residues" evidence="1">
    <location>
        <begin position="226"/>
        <end position="245"/>
    </location>
</feature>
<organism evidence="3 4">
    <name type="scientific">Pomacea canaliculata</name>
    <name type="common">Golden apple snail</name>
    <dbReference type="NCBI Taxonomy" id="400727"/>
    <lineage>
        <taxon>Eukaryota</taxon>
        <taxon>Metazoa</taxon>
        <taxon>Spiralia</taxon>
        <taxon>Lophotrochozoa</taxon>
        <taxon>Mollusca</taxon>
        <taxon>Gastropoda</taxon>
        <taxon>Caenogastropoda</taxon>
        <taxon>Architaenioglossa</taxon>
        <taxon>Ampullarioidea</taxon>
        <taxon>Ampullariidae</taxon>
        <taxon>Pomacea</taxon>
    </lineage>
</organism>
<dbReference type="Proteomes" id="UP000245119">
    <property type="component" value="Linkage Group LG1"/>
</dbReference>
<keyword evidence="2" id="KW-0472">Membrane</keyword>
<proteinExistence type="predicted"/>
<accession>A0A2T7PVZ1</accession>